<keyword evidence="5" id="KW-0255">Endonuclease</keyword>
<dbReference type="PANTHER" id="PTHR11207:SF0">
    <property type="entry name" value="RIBONUCLEASE 3"/>
    <property type="match status" value="1"/>
</dbReference>
<feature type="domain" description="DRBM" evidence="8">
    <location>
        <begin position="182"/>
        <end position="252"/>
    </location>
</feature>
<keyword evidence="6" id="KW-0378">Hydrolase</keyword>
<dbReference type="CDD" id="cd10845">
    <property type="entry name" value="DSRM_RNAse_III_family"/>
    <property type="match status" value="1"/>
</dbReference>
<keyword evidence="4" id="KW-0540">Nuclease</keyword>
<comment type="catalytic activity">
    <reaction evidence="1">
        <text>Endonucleolytic cleavage to 5'-phosphomonoester.</text>
        <dbReference type="EC" id="3.1.26.3"/>
    </reaction>
</comment>
<dbReference type="Pfam" id="PF14622">
    <property type="entry name" value="Ribonucleas_3_3"/>
    <property type="match status" value="1"/>
</dbReference>
<dbReference type="SMART" id="SM00358">
    <property type="entry name" value="DSRM"/>
    <property type="match status" value="1"/>
</dbReference>
<dbReference type="EC" id="3.1.26.3" evidence="3"/>
<dbReference type="SUPFAM" id="SSF54768">
    <property type="entry name" value="dsRNA-binding domain-like"/>
    <property type="match status" value="1"/>
</dbReference>
<dbReference type="FunFam" id="1.10.1520.10:FF:000001">
    <property type="entry name" value="Ribonuclease 3"/>
    <property type="match status" value="1"/>
</dbReference>
<gene>
    <name evidence="10" type="ORF">METZ01_LOCUS220232</name>
</gene>
<evidence type="ECO:0000259" key="9">
    <source>
        <dbReference type="PROSITE" id="PS50142"/>
    </source>
</evidence>
<dbReference type="SMART" id="SM00535">
    <property type="entry name" value="RIBOc"/>
    <property type="match status" value="1"/>
</dbReference>
<dbReference type="PROSITE" id="PS00517">
    <property type="entry name" value="RNASE_3_1"/>
    <property type="match status" value="1"/>
</dbReference>
<dbReference type="InterPro" id="IPR014720">
    <property type="entry name" value="dsRBD_dom"/>
</dbReference>
<dbReference type="GO" id="GO:0003725">
    <property type="term" value="F:double-stranded RNA binding"/>
    <property type="evidence" value="ECO:0007669"/>
    <property type="project" value="TreeGrafter"/>
</dbReference>
<evidence type="ECO:0000256" key="3">
    <source>
        <dbReference type="ARBA" id="ARBA00012177"/>
    </source>
</evidence>
<evidence type="ECO:0000256" key="4">
    <source>
        <dbReference type="ARBA" id="ARBA00022722"/>
    </source>
</evidence>
<evidence type="ECO:0000256" key="2">
    <source>
        <dbReference type="ARBA" id="ARBA00010183"/>
    </source>
</evidence>
<dbReference type="PROSITE" id="PS50137">
    <property type="entry name" value="DS_RBD"/>
    <property type="match status" value="1"/>
</dbReference>
<dbReference type="SUPFAM" id="SSF69065">
    <property type="entry name" value="RNase III domain-like"/>
    <property type="match status" value="1"/>
</dbReference>
<dbReference type="NCBIfam" id="TIGR02191">
    <property type="entry name" value="RNaseIII"/>
    <property type="match status" value="1"/>
</dbReference>
<protein>
    <recommendedName>
        <fullName evidence="3">ribonuclease III</fullName>
        <ecNumber evidence="3">3.1.26.3</ecNumber>
    </recommendedName>
</protein>
<dbReference type="HAMAP" id="MF_00104">
    <property type="entry name" value="RNase_III"/>
    <property type="match status" value="1"/>
</dbReference>
<dbReference type="EMBL" id="UINC01052255">
    <property type="protein sequence ID" value="SVB67378.1"/>
    <property type="molecule type" value="Genomic_DNA"/>
</dbReference>
<dbReference type="CDD" id="cd00593">
    <property type="entry name" value="RIBOc"/>
    <property type="match status" value="1"/>
</dbReference>
<keyword evidence="7" id="KW-0694">RNA-binding</keyword>
<reference evidence="10" key="1">
    <citation type="submission" date="2018-05" db="EMBL/GenBank/DDBJ databases">
        <authorList>
            <person name="Lanie J.A."/>
            <person name="Ng W.-L."/>
            <person name="Kazmierczak K.M."/>
            <person name="Andrzejewski T.M."/>
            <person name="Davidsen T.M."/>
            <person name="Wayne K.J."/>
            <person name="Tettelin H."/>
            <person name="Glass J.I."/>
            <person name="Rusch D."/>
            <person name="Podicherti R."/>
            <person name="Tsui H.-C.T."/>
            <person name="Winkler M.E."/>
        </authorList>
    </citation>
    <scope>NUCLEOTIDE SEQUENCE</scope>
</reference>
<dbReference type="Pfam" id="PF00035">
    <property type="entry name" value="dsrm"/>
    <property type="match status" value="1"/>
</dbReference>
<feature type="domain" description="RNase III" evidence="9">
    <location>
        <begin position="26"/>
        <end position="155"/>
    </location>
</feature>
<comment type="similarity">
    <text evidence="2">Belongs to the ribonuclease III family.</text>
</comment>
<evidence type="ECO:0000259" key="8">
    <source>
        <dbReference type="PROSITE" id="PS50137"/>
    </source>
</evidence>
<proteinExistence type="inferred from homology"/>
<organism evidence="10">
    <name type="scientific">marine metagenome</name>
    <dbReference type="NCBI Taxonomy" id="408172"/>
    <lineage>
        <taxon>unclassified sequences</taxon>
        <taxon>metagenomes</taxon>
        <taxon>ecological metagenomes</taxon>
    </lineage>
</organism>
<evidence type="ECO:0000256" key="5">
    <source>
        <dbReference type="ARBA" id="ARBA00022759"/>
    </source>
</evidence>
<dbReference type="PROSITE" id="PS50142">
    <property type="entry name" value="RNASE_3_2"/>
    <property type="match status" value="1"/>
</dbReference>
<name>A0A382FWH3_9ZZZZ</name>
<dbReference type="GO" id="GO:0004525">
    <property type="term" value="F:ribonuclease III activity"/>
    <property type="evidence" value="ECO:0007669"/>
    <property type="project" value="UniProtKB-EC"/>
</dbReference>
<evidence type="ECO:0000256" key="6">
    <source>
        <dbReference type="ARBA" id="ARBA00022801"/>
    </source>
</evidence>
<dbReference type="AlphaFoldDB" id="A0A382FWH3"/>
<evidence type="ECO:0000313" key="10">
    <source>
        <dbReference type="EMBL" id="SVB67378.1"/>
    </source>
</evidence>
<dbReference type="Gene3D" id="1.10.1520.10">
    <property type="entry name" value="Ribonuclease III domain"/>
    <property type="match status" value="1"/>
</dbReference>
<dbReference type="GO" id="GO:0010468">
    <property type="term" value="P:regulation of gene expression"/>
    <property type="evidence" value="ECO:0007669"/>
    <property type="project" value="TreeGrafter"/>
</dbReference>
<dbReference type="InterPro" id="IPR011907">
    <property type="entry name" value="RNase_III"/>
</dbReference>
<dbReference type="InterPro" id="IPR000999">
    <property type="entry name" value="RNase_III_dom"/>
</dbReference>
<dbReference type="GO" id="GO:0006364">
    <property type="term" value="P:rRNA processing"/>
    <property type="evidence" value="ECO:0007669"/>
    <property type="project" value="InterPro"/>
</dbReference>
<accession>A0A382FWH3</accession>
<evidence type="ECO:0000256" key="1">
    <source>
        <dbReference type="ARBA" id="ARBA00000109"/>
    </source>
</evidence>
<dbReference type="InterPro" id="IPR036389">
    <property type="entry name" value="RNase_III_sf"/>
</dbReference>
<dbReference type="PANTHER" id="PTHR11207">
    <property type="entry name" value="RIBONUCLEASE III"/>
    <property type="match status" value="1"/>
</dbReference>
<dbReference type="Gene3D" id="3.30.160.20">
    <property type="match status" value="1"/>
</dbReference>
<evidence type="ECO:0000256" key="7">
    <source>
        <dbReference type="ARBA" id="ARBA00022884"/>
    </source>
</evidence>
<sequence>MGSSRFSRLFRFSKKNDEFAFGETNLEIVESKLGVKFKDKTLLAQALTHSSAVNEIGVDHSISNERLEFLGDAVIGLVVAKKLFESGSQFTEGDLTNLRSQVVRGSTLQDAARRLCLGRFLILGKGERKSGGAERASNLEDGFEALVGAVYLDLGFEIAFQIVTKWLSIPIREALTLGVTKDSKTALQHLIQTKCGEIPRYRIIDQSGPDDSSPIFVSEVFVGANSLGQGRGLSKSASERSAATAALKKLEEQASRKTV</sequence>